<comment type="caution">
    <text evidence="1">The sequence shown here is derived from an EMBL/GenBank/DDBJ whole genome shotgun (WGS) entry which is preliminary data.</text>
</comment>
<sequence>MSKLLLPSNSLNYFAFIVSFLFTLAEGWWPQEYPRIGLARWLEMDQEDHNMGGHWRTDFENMTSNYLSILDQGQTFIVSPQITGLGFECNATYPVQWVSFYQSDSDYPSFYTRVRYFRTNPDIYNTRSNTFISSLDLYGDQSAISGNYSCVSVEFPDDVIKSIYVYWQGSNPSNLVLGGKEVEPQSKDGHYLILPCRVSRPDVTVNLYREVNSVGRIFV</sequence>
<name>A0A226DMB5_FOLCA</name>
<dbReference type="EMBL" id="LNIX01000016">
    <property type="protein sequence ID" value="OXA46148.1"/>
    <property type="molecule type" value="Genomic_DNA"/>
</dbReference>
<dbReference type="OrthoDB" id="5985519at2759"/>
<dbReference type="Proteomes" id="UP000198287">
    <property type="component" value="Unassembled WGS sequence"/>
</dbReference>
<dbReference type="AlphaFoldDB" id="A0A226DMB5"/>
<protein>
    <submittedName>
        <fullName evidence="1">Uncharacterized protein</fullName>
    </submittedName>
</protein>
<accession>A0A226DMB5</accession>
<gene>
    <name evidence="1" type="ORF">Fcan01_19349</name>
</gene>
<keyword evidence="2" id="KW-1185">Reference proteome</keyword>
<organism evidence="1 2">
    <name type="scientific">Folsomia candida</name>
    <name type="common">Springtail</name>
    <dbReference type="NCBI Taxonomy" id="158441"/>
    <lineage>
        <taxon>Eukaryota</taxon>
        <taxon>Metazoa</taxon>
        <taxon>Ecdysozoa</taxon>
        <taxon>Arthropoda</taxon>
        <taxon>Hexapoda</taxon>
        <taxon>Collembola</taxon>
        <taxon>Entomobryomorpha</taxon>
        <taxon>Isotomoidea</taxon>
        <taxon>Isotomidae</taxon>
        <taxon>Proisotominae</taxon>
        <taxon>Folsomia</taxon>
    </lineage>
</organism>
<reference evidence="1 2" key="1">
    <citation type="submission" date="2015-12" db="EMBL/GenBank/DDBJ databases">
        <title>The genome of Folsomia candida.</title>
        <authorList>
            <person name="Faddeeva A."/>
            <person name="Derks M.F."/>
            <person name="Anvar Y."/>
            <person name="Smit S."/>
            <person name="Van Straalen N."/>
            <person name="Roelofs D."/>
        </authorList>
    </citation>
    <scope>NUCLEOTIDE SEQUENCE [LARGE SCALE GENOMIC DNA]</scope>
    <source>
        <strain evidence="1 2">VU population</strain>
        <tissue evidence="1">Whole body</tissue>
    </source>
</reference>
<proteinExistence type="predicted"/>
<evidence type="ECO:0000313" key="1">
    <source>
        <dbReference type="EMBL" id="OXA46148.1"/>
    </source>
</evidence>
<evidence type="ECO:0000313" key="2">
    <source>
        <dbReference type="Proteomes" id="UP000198287"/>
    </source>
</evidence>